<keyword evidence="1" id="KW-0732">Signal</keyword>
<dbReference type="OrthoDB" id="6104042at2"/>
<gene>
    <name evidence="2" type="ORF">BCF53_11554</name>
</gene>
<accession>A0A4V2UJ59</accession>
<dbReference type="EMBL" id="SLZR01000015">
    <property type="protein sequence ID" value="TCS38780.1"/>
    <property type="molecule type" value="Genomic_DNA"/>
</dbReference>
<reference evidence="2 3" key="1">
    <citation type="submission" date="2019-03" db="EMBL/GenBank/DDBJ databases">
        <title>Genomic Encyclopedia of Archaeal and Bacterial Type Strains, Phase II (KMG-II): from individual species to whole genera.</title>
        <authorList>
            <person name="Goeker M."/>
        </authorList>
    </citation>
    <scope>NUCLEOTIDE SEQUENCE [LARGE SCALE GENOMIC DNA]</scope>
    <source>
        <strain evidence="2 3">DSM 15388</strain>
    </source>
</reference>
<evidence type="ECO:0000313" key="3">
    <source>
        <dbReference type="Proteomes" id="UP000295793"/>
    </source>
</evidence>
<evidence type="ECO:0000256" key="1">
    <source>
        <dbReference type="SAM" id="SignalP"/>
    </source>
</evidence>
<feature type="signal peptide" evidence="1">
    <location>
        <begin position="1"/>
        <end position="22"/>
    </location>
</feature>
<comment type="caution">
    <text evidence="2">The sequence shown here is derived from an EMBL/GenBank/DDBJ whole genome shotgun (WGS) entry which is preliminary data.</text>
</comment>
<evidence type="ECO:0000313" key="2">
    <source>
        <dbReference type="EMBL" id="TCS38780.1"/>
    </source>
</evidence>
<dbReference type="Proteomes" id="UP000295793">
    <property type="component" value="Unassembled WGS sequence"/>
</dbReference>
<dbReference type="AlphaFoldDB" id="A0A4V2UJ59"/>
<protein>
    <recommendedName>
        <fullName evidence="4">Outer membrane protein with beta-barrel domain</fullName>
    </recommendedName>
</protein>
<feature type="chain" id="PRO_5020930775" description="Outer membrane protein with beta-barrel domain" evidence="1">
    <location>
        <begin position="23"/>
        <end position="179"/>
    </location>
</feature>
<sequence>MKFLSKPFIASALLAASTFVSAESESTTKMFSIGIASTAQVLGYDDYYGTEDEFAGFGFSGTIAPTDNVAFQANFYSLEHDMYDEIELSGVEIIAYFGTGLESEGFKAYIGPGYYSETVETPYTEYEASGLLLGAGIGYNWQYVALDLALAFKNADDYAEEFNVDTTSINAALKLSGRF</sequence>
<name>A0A4V2UJ59_9GAMM</name>
<organism evidence="2 3">
    <name type="scientific">Reinekea marinisedimentorum</name>
    <dbReference type="NCBI Taxonomy" id="230495"/>
    <lineage>
        <taxon>Bacteria</taxon>
        <taxon>Pseudomonadati</taxon>
        <taxon>Pseudomonadota</taxon>
        <taxon>Gammaproteobacteria</taxon>
        <taxon>Oceanospirillales</taxon>
        <taxon>Saccharospirillaceae</taxon>
        <taxon>Reinekea</taxon>
    </lineage>
</organism>
<proteinExistence type="predicted"/>
<keyword evidence="3" id="KW-1185">Reference proteome</keyword>
<evidence type="ECO:0008006" key="4">
    <source>
        <dbReference type="Google" id="ProtNLM"/>
    </source>
</evidence>
<dbReference type="RefSeq" id="WP_132702836.1">
    <property type="nucleotide sequence ID" value="NZ_SLZR01000015.1"/>
</dbReference>